<dbReference type="EMBL" id="KN833733">
    <property type="protein sequence ID" value="KIK22878.1"/>
    <property type="molecule type" value="Genomic_DNA"/>
</dbReference>
<protein>
    <submittedName>
        <fullName evidence="2">Uncharacterized protein</fullName>
    </submittedName>
</protein>
<gene>
    <name evidence="2" type="ORF">PISMIDRAFT_679733</name>
</gene>
<dbReference type="HOGENOM" id="CLU_059972_1_0_1"/>
<proteinExistence type="predicted"/>
<sequence>MHQPRTQVRQKSASRHKKRAIAFFSDMFGLSYLKHYVGEIMFFERLSRVMETVSLDKGTVEEDAKLPAHPPKLAFISRNVYRGNRPSNTVQDPRLEAVVPLLLRRCQEFRVDSEEMRHELKSISQSLSAGLLVHISTTFDNAARVSPTDQGSYIYDCYTDYDRQFNTHAEIQQLQELKVRLDATEDDDERRTLEEDVTGKILWLCWCGICKEVDQLLPMILDCVQREGSNGGLYQMSITITPTGVDPDHDQTHLQRIMLDAGAGISKHRLFLSAGTTKNTQGNPPSTSNQPSG</sequence>
<organism evidence="2 3">
    <name type="scientific">Pisolithus microcarpus 441</name>
    <dbReference type="NCBI Taxonomy" id="765257"/>
    <lineage>
        <taxon>Eukaryota</taxon>
        <taxon>Fungi</taxon>
        <taxon>Dikarya</taxon>
        <taxon>Basidiomycota</taxon>
        <taxon>Agaricomycotina</taxon>
        <taxon>Agaricomycetes</taxon>
        <taxon>Agaricomycetidae</taxon>
        <taxon>Boletales</taxon>
        <taxon>Sclerodermatineae</taxon>
        <taxon>Pisolithaceae</taxon>
        <taxon>Pisolithus</taxon>
    </lineage>
</organism>
<evidence type="ECO:0000313" key="2">
    <source>
        <dbReference type="EMBL" id="KIK22878.1"/>
    </source>
</evidence>
<feature type="transmembrane region" description="Helical" evidence="1">
    <location>
        <begin position="20"/>
        <end position="37"/>
    </location>
</feature>
<keyword evidence="1" id="KW-1133">Transmembrane helix</keyword>
<dbReference type="AlphaFoldDB" id="A0A0C9ZT15"/>
<keyword evidence="1" id="KW-0812">Transmembrane</keyword>
<evidence type="ECO:0000256" key="1">
    <source>
        <dbReference type="SAM" id="Phobius"/>
    </source>
</evidence>
<reference evidence="3" key="2">
    <citation type="submission" date="2015-01" db="EMBL/GenBank/DDBJ databases">
        <title>Evolutionary Origins and Diversification of the Mycorrhizal Mutualists.</title>
        <authorList>
            <consortium name="DOE Joint Genome Institute"/>
            <consortium name="Mycorrhizal Genomics Consortium"/>
            <person name="Kohler A."/>
            <person name="Kuo A."/>
            <person name="Nagy L.G."/>
            <person name="Floudas D."/>
            <person name="Copeland A."/>
            <person name="Barry K.W."/>
            <person name="Cichocki N."/>
            <person name="Veneault-Fourrey C."/>
            <person name="LaButti K."/>
            <person name="Lindquist E.A."/>
            <person name="Lipzen A."/>
            <person name="Lundell T."/>
            <person name="Morin E."/>
            <person name="Murat C."/>
            <person name="Riley R."/>
            <person name="Ohm R."/>
            <person name="Sun H."/>
            <person name="Tunlid A."/>
            <person name="Henrissat B."/>
            <person name="Grigoriev I.V."/>
            <person name="Hibbett D.S."/>
            <person name="Martin F."/>
        </authorList>
    </citation>
    <scope>NUCLEOTIDE SEQUENCE [LARGE SCALE GENOMIC DNA]</scope>
    <source>
        <strain evidence="3">441</strain>
    </source>
</reference>
<dbReference type="OrthoDB" id="2681254at2759"/>
<keyword evidence="3" id="KW-1185">Reference proteome</keyword>
<dbReference type="Proteomes" id="UP000054018">
    <property type="component" value="Unassembled WGS sequence"/>
</dbReference>
<evidence type="ECO:0000313" key="3">
    <source>
        <dbReference type="Proteomes" id="UP000054018"/>
    </source>
</evidence>
<keyword evidence="1" id="KW-0472">Membrane</keyword>
<reference evidence="2 3" key="1">
    <citation type="submission" date="2014-04" db="EMBL/GenBank/DDBJ databases">
        <authorList>
            <consortium name="DOE Joint Genome Institute"/>
            <person name="Kuo A."/>
            <person name="Kohler A."/>
            <person name="Costa M.D."/>
            <person name="Nagy L.G."/>
            <person name="Floudas D."/>
            <person name="Copeland A."/>
            <person name="Barry K.W."/>
            <person name="Cichocki N."/>
            <person name="Veneault-Fourrey C."/>
            <person name="LaButti K."/>
            <person name="Lindquist E.A."/>
            <person name="Lipzen A."/>
            <person name="Lundell T."/>
            <person name="Morin E."/>
            <person name="Murat C."/>
            <person name="Sun H."/>
            <person name="Tunlid A."/>
            <person name="Henrissat B."/>
            <person name="Grigoriev I.V."/>
            <person name="Hibbett D.S."/>
            <person name="Martin F."/>
            <person name="Nordberg H.P."/>
            <person name="Cantor M.N."/>
            <person name="Hua S.X."/>
        </authorList>
    </citation>
    <scope>NUCLEOTIDE SEQUENCE [LARGE SCALE GENOMIC DNA]</scope>
    <source>
        <strain evidence="2 3">441</strain>
    </source>
</reference>
<accession>A0A0C9ZT15</accession>
<name>A0A0C9ZT15_9AGAM</name>